<evidence type="ECO:0000313" key="8">
    <source>
        <dbReference type="EMBL" id="MBE6832578.1"/>
    </source>
</evidence>
<dbReference type="GO" id="GO:0005737">
    <property type="term" value="C:cytoplasm"/>
    <property type="evidence" value="ECO:0007669"/>
    <property type="project" value="TreeGrafter"/>
</dbReference>
<dbReference type="InterPro" id="IPR003495">
    <property type="entry name" value="CobW/HypB/UreG_nucleotide-bd"/>
</dbReference>
<evidence type="ECO:0000256" key="5">
    <source>
        <dbReference type="ARBA" id="ARBA00049117"/>
    </source>
</evidence>
<evidence type="ECO:0000256" key="3">
    <source>
        <dbReference type="ARBA" id="ARBA00023186"/>
    </source>
</evidence>
<dbReference type="InterPro" id="IPR051316">
    <property type="entry name" value="Zinc-reg_GTPase_activator"/>
</dbReference>
<dbReference type="Pfam" id="PF07683">
    <property type="entry name" value="CobW_C"/>
    <property type="match status" value="1"/>
</dbReference>
<dbReference type="GO" id="GO:0016787">
    <property type="term" value="F:hydrolase activity"/>
    <property type="evidence" value="ECO:0007669"/>
    <property type="project" value="UniProtKB-KW"/>
</dbReference>
<dbReference type="Proteomes" id="UP000754750">
    <property type="component" value="Unassembled WGS sequence"/>
</dbReference>
<dbReference type="CDD" id="cd03112">
    <property type="entry name" value="CobW-like"/>
    <property type="match status" value="1"/>
</dbReference>
<evidence type="ECO:0000256" key="2">
    <source>
        <dbReference type="ARBA" id="ARBA00022801"/>
    </source>
</evidence>
<dbReference type="PANTHER" id="PTHR13748:SF62">
    <property type="entry name" value="COBW DOMAIN-CONTAINING PROTEIN"/>
    <property type="match status" value="1"/>
</dbReference>
<dbReference type="InterPro" id="IPR036627">
    <property type="entry name" value="CobW-likC_sf"/>
</dbReference>
<keyword evidence="3" id="KW-0143">Chaperone</keyword>
<reference evidence="8" key="1">
    <citation type="submission" date="2019-04" db="EMBL/GenBank/DDBJ databases">
        <title>Evolution of Biomass-Degrading Anaerobic Consortia Revealed by Metagenomics.</title>
        <authorList>
            <person name="Peng X."/>
        </authorList>
    </citation>
    <scope>NUCLEOTIDE SEQUENCE</scope>
    <source>
        <strain evidence="8">SIG551</strain>
    </source>
</reference>
<dbReference type="Gene3D" id="3.30.1220.10">
    <property type="entry name" value="CobW-like, C-terminal domain"/>
    <property type="match status" value="1"/>
</dbReference>
<name>A0A928KRG8_9FIRM</name>
<keyword evidence="2" id="KW-0378">Hydrolase</keyword>
<feature type="domain" description="CobW/HypB/UreG nucleotide-binding" evidence="6">
    <location>
        <begin position="5"/>
        <end position="178"/>
    </location>
</feature>
<dbReference type="EMBL" id="SVNY01000001">
    <property type="protein sequence ID" value="MBE6832578.1"/>
    <property type="molecule type" value="Genomic_DNA"/>
</dbReference>
<evidence type="ECO:0000259" key="7">
    <source>
        <dbReference type="Pfam" id="PF07683"/>
    </source>
</evidence>
<dbReference type="PANTHER" id="PTHR13748">
    <property type="entry name" value="COBW-RELATED"/>
    <property type="match status" value="1"/>
</dbReference>
<gene>
    <name evidence="8" type="ORF">E7512_03180</name>
</gene>
<comment type="similarity">
    <text evidence="4">Belongs to the SIMIBI class G3E GTPase family. ZNG1 subfamily.</text>
</comment>
<comment type="catalytic activity">
    <reaction evidence="5">
        <text>GTP + H2O = GDP + phosphate + H(+)</text>
        <dbReference type="Rhea" id="RHEA:19669"/>
        <dbReference type="ChEBI" id="CHEBI:15377"/>
        <dbReference type="ChEBI" id="CHEBI:15378"/>
        <dbReference type="ChEBI" id="CHEBI:37565"/>
        <dbReference type="ChEBI" id="CHEBI:43474"/>
        <dbReference type="ChEBI" id="CHEBI:58189"/>
    </reaction>
    <physiologicalReaction direction="left-to-right" evidence="5">
        <dbReference type="Rhea" id="RHEA:19670"/>
    </physiologicalReaction>
</comment>
<evidence type="ECO:0000259" key="6">
    <source>
        <dbReference type="Pfam" id="PF02492"/>
    </source>
</evidence>
<dbReference type="Gene3D" id="3.40.50.300">
    <property type="entry name" value="P-loop containing nucleotide triphosphate hydrolases"/>
    <property type="match status" value="1"/>
</dbReference>
<dbReference type="RefSeq" id="WP_326839957.1">
    <property type="nucleotide sequence ID" value="NZ_SVNY01000001.1"/>
</dbReference>
<proteinExistence type="inferred from homology"/>
<feature type="domain" description="CobW C-terminal" evidence="7">
    <location>
        <begin position="227"/>
        <end position="309"/>
    </location>
</feature>
<comment type="caution">
    <text evidence="8">The sequence shown here is derived from an EMBL/GenBank/DDBJ whole genome shotgun (WGS) entry which is preliminary data.</text>
</comment>
<dbReference type="InterPro" id="IPR011629">
    <property type="entry name" value="CobW-like_C"/>
</dbReference>
<protein>
    <submittedName>
        <fullName evidence="8">GTP-binding protein</fullName>
    </submittedName>
</protein>
<sequence>MKTDIYIISGFLGAGKTTLIDRLLRERFDPRETVVIENDFGEVSLDTSLIRSGGFAVKELSAGCICCSLSGDFQAAILEVLREFSPKQILIEPSGVGKLSDIESACRSSKIADTARIRRRITVADVVRCRMYLDNFGEFYEDQIRHADAILLSRTEQNPDQVERAKTLLTAMAPKAQLFAQAWESLDLSALLGGSAAPAADCHEECCRHRHPHDGECGHDHSAQEAFDTVTLSLSRTVTRQELEAAFRAAEADRPGSILRAKGVVSTPKGPAMVQYLPGELNLTPCNLQPGSLCLIGSGLREQELKRIFGKE</sequence>
<dbReference type="InterPro" id="IPR027417">
    <property type="entry name" value="P-loop_NTPase"/>
</dbReference>
<evidence type="ECO:0000313" key="9">
    <source>
        <dbReference type="Proteomes" id="UP000754750"/>
    </source>
</evidence>
<dbReference type="Pfam" id="PF02492">
    <property type="entry name" value="cobW"/>
    <property type="match status" value="1"/>
</dbReference>
<dbReference type="GO" id="GO:0000166">
    <property type="term" value="F:nucleotide binding"/>
    <property type="evidence" value="ECO:0007669"/>
    <property type="project" value="UniProtKB-KW"/>
</dbReference>
<dbReference type="SUPFAM" id="SSF90002">
    <property type="entry name" value="Hypothetical protein YjiA, C-terminal domain"/>
    <property type="match status" value="1"/>
</dbReference>
<accession>A0A928KRG8</accession>
<evidence type="ECO:0000256" key="1">
    <source>
        <dbReference type="ARBA" id="ARBA00022741"/>
    </source>
</evidence>
<organism evidence="8 9">
    <name type="scientific">Faecalispora sporosphaeroides</name>
    <dbReference type="NCBI Taxonomy" id="1549"/>
    <lineage>
        <taxon>Bacteria</taxon>
        <taxon>Bacillati</taxon>
        <taxon>Bacillota</taxon>
        <taxon>Clostridia</taxon>
        <taxon>Eubacteriales</taxon>
        <taxon>Oscillospiraceae</taxon>
        <taxon>Faecalispora</taxon>
    </lineage>
</organism>
<dbReference type="AlphaFoldDB" id="A0A928KRG8"/>
<dbReference type="SUPFAM" id="SSF52540">
    <property type="entry name" value="P-loop containing nucleoside triphosphate hydrolases"/>
    <property type="match status" value="1"/>
</dbReference>
<evidence type="ECO:0000256" key="4">
    <source>
        <dbReference type="ARBA" id="ARBA00034320"/>
    </source>
</evidence>
<keyword evidence="1" id="KW-0547">Nucleotide-binding</keyword>